<dbReference type="Gene3D" id="3.40.50.150">
    <property type="entry name" value="Vaccinia Virus protein VP39"/>
    <property type="match status" value="1"/>
</dbReference>
<dbReference type="InterPro" id="IPR029063">
    <property type="entry name" value="SAM-dependent_MTases_sf"/>
</dbReference>
<evidence type="ECO:0000259" key="3">
    <source>
        <dbReference type="Pfam" id="PF01555"/>
    </source>
</evidence>
<dbReference type="GO" id="GO:0008170">
    <property type="term" value="F:N-methyltransferase activity"/>
    <property type="evidence" value="ECO:0007669"/>
    <property type="project" value="InterPro"/>
</dbReference>
<dbReference type="GO" id="GO:0009007">
    <property type="term" value="F:site-specific DNA-methyltransferase (adenine-specific) activity"/>
    <property type="evidence" value="ECO:0007669"/>
    <property type="project" value="InterPro"/>
</dbReference>
<keyword evidence="2" id="KW-0808">Transferase</keyword>
<sequence length="212" mass="25123">MSLHFSSKTNEWSTPQALFDKLNERFHFNLDPCASKENAKCKEYFTKEDDGLNQDWHGTVFMNPPYGREIGKWVKKAYEESKKGCKVVCLLPARTDTKWFHDYCYPDKWIEFIRGRIKFSGYKYNAPFPSMIVVFVPPIKKKKWPIALFNWIVRNYSKEDEVILDPFMGSGVTLEACKLLHRNYIGIELSEEYCAIARQRIERETRQERLKL</sequence>
<dbReference type="SUPFAM" id="SSF53335">
    <property type="entry name" value="S-adenosyl-L-methionine-dependent methyltransferases"/>
    <property type="match status" value="1"/>
</dbReference>
<reference evidence="4" key="1">
    <citation type="journal article" date="2015" name="Nature">
        <title>Complex archaea that bridge the gap between prokaryotes and eukaryotes.</title>
        <authorList>
            <person name="Spang A."/>
            <person name="Saw J.H."/>
            <person name="Jorgensen S.L."/>
            <person name="Zaremba-Niedzwiedzka K."/>
            <person name="Martijn J."/>
            <person name="Lind A.E."/>
            <person name="van Eijk R."/>
            <person name="Schleper C."/>
            <person name="Guy L."/>
            <person name="Ettema T.J."/>
        </authorList>
    </citation>
    <scope>NUCLEOTIDE SEQUENCE</scope>
</reference>
<dbReference type="AlphaFoldDB" id="A0A0F9H399"/>
<dbReference type="InterPro" id="IPR001091">
    <property type="entry name" value="RM_Methyltransferase"/>
</dbReference>
<dbReference type="PRINTS" id="PR00508">
    <property type="entry name" value="S21N4MTFRASE"/>
</dbReference>
<evidence type="ECO:0000313" key="4">
    <source>
        <dbReference type="EMBL" id="KKM05544.1"/>
    </source>
</evidence>
<feature type="domain" description="DNA methylase N-4/N-6" evidence="3">
    <location>
        <begin position="143"/>
        <end position="198"/>
    </location>
</feature>
<dbReference type="GO" id="GO:0032259">
    <property type="term" value="P:methylation"/>
    <property type="evidence" value="ECO:0007669"/>
    <property type="project" value="UniProtKB-KW"/>
</dbReference>
<comment type="caution">
    <text evidence="4">The sequence shown here is derived from an EMBL/GenBank/DDBJ whole genome shotgun (WGS) entry which is preliminary data.</text>
</comment>
<name>A0A0F9H399_9ZZZZ</name>
<protein>
    <recommendedName>
        <fullName evidence="3">DNA methylase N-4/N-6 domain-containing protein</fullName>
    </recommendedName>
</protein>
<dbReference type="InterPro" id="IPR008593">
    <property type="entry name" value="Dam_MeTrfase"/>
</dbReference>
<evidence type="ECO:0000256" key="1">
    <source>
        <dbReference type="ARBA" id="ARBA00022603"/>
    </source>
</evidence>
<dbReference type="InterPro" id="IPR002941">
    <property type="entry name" value="DNA_methylase_N4/N6"/>
</dbReference>
<dbReference type="Pfam" id="PF05869">
    <property type="entry name" value="Dam"/>
    <property type="match status" value="1"/>
</dbReference>
<dbReference type="EMBL" id="LAZR01016196">
    <property type="protein sequence ID" value="KKM05544.1"/>
    <property type="molecule type" value="Genomic_DNA"/>
</dbReference>
<evidence type="ECO:0000256" key="2">
    <source>
        <dbReference type="ARBA" id="ARBA00022679"/>
    </source>
</evidence>
<accession>A0A0F9H399</accession>
<keyword evidence="1" id="KW-0489">Methyltransferase</keyword>
<dbReference type="GO" id="GO:0003677">
    <property type="term" value="F:DNA binding"/>
    <property type="evidence" value="ECO:0007669"/>
    <property type="project" value="InterPro"/>
</dbReference>
<proteinExistence type="predicted"/>
<dbReference type="Pfam" id="PF01555">
    <property type="entry name" value="N6_N4_Mtase"/>
    <property type="match status" value="1"/>
</dbReference>
<gene>
    <name evidence="4" type="ORF">LCGC14_1753010</name>
</gene>
<dbReference type="GO" id="GO:0009307">
    <property type="term" value="P:DNA restriction-modification system"/>
    <property type="evidence" value="ECO:0007669"/>
    <property type="project" value="InterPro"/>
</dbReference>
<organism evidence="4">
    <name type="scientific">marine sediment metagenome</name>
    <dbReference type="NCBI Taxonomy" id="412755"/>
    <lineage>
        <taxon>unclassified sequences</taxon>
        <taxon>metagenomes</taxon>
        <taxon>ecological metagenomes</taxon>
    </lineage>
</organism>